<name>Q5Z5M9_ORYSJ</name>
<accession>Q5Z5M9</accession>
<organism evidence="2 3">
    <name type="scientific">Oryza sativa subsp. japonica</name>
    <name type="common">Rice</name>
    <dbReference type="NCBI Taxonomy" id="39947"/>
    <lineage>
        <taxon>Eukaryota</taxon>
        <taxon>Viridiplantae</taxon>
        <taxon>Streptophyta</taxon>
        <taxon>Embryophyta</taxon>
        <taxon>Tracheophyta</taxon>
        <taxon>Spermatophyta</taxon>
        <taxon>Magnoliopsida</taxon>
        <taxon>Liliopsida</taxon>
        <taxon>Poales</taxon>
        <taxon>Poaceae</taxon>
        <taxon>BOP clade</taxon>
        <taxon>Oryzoideae</taxon>
        <taxon>Oryzeae</taxon>
        <taxon>Oryzinae</taxon>
        <taxon>Oryza</taxon>
        <taxon>Oryza sativa</taxon>
    </lineage>
</organism>
<reference evidence="3" key="1">
    <citation type="journal article" date="2005" name="Nature">
        <title>The map-based sequence of the rice genome.</title>
        <authorList>
            <consortium name="International rice genome sequencing project (IRGSP)"/>
            <person name="Matsumoto T."/>
            <person name="Wu J."/>
            <person name="Kanamori H."/>
            <person name="Katayose Y."/>
            <person name="Fujisawa M."/>
            <person name="Namiki N."/>
            <person name="Mizuno H."/>
            <person name="Yamamoto K."/>
            <person name="Antonio B.A."/>
            <person name="Baba T."/>
            <person name="Sakata K."/>
            <person name="Nagamura Y."/>
            <person name="Aoki H."/>
            <person name="Arikawa K."/>
            <person name="Arita K."/>
            <person name="Bito T."/>
            <person name="Chiden Y."/>
            <person name="Fujitsuka N."/>
            <person name="Fukunaka R."/>
            <person name="Hamada M."/>
            <person name="Harada C."/>
            <person name="Hayashi A."/>
            <person name="Hijishita S."/>
            <person name="Honda M."/>
            <person name="Hosokawa S."/>
            <person name="Ichikawa Y."/>
            <person name="Idonuma A."/>
            <person name="Iijima M."/>
            <person name="Ikeda M."/>
            <person name="Ikeno M."/>
            <person name="Ito K."/>
            <person name="Ito S."/>
            <person name="Ito T."/>
            <person name="Ito Y."/>
            <person name="Ito Y."/>
            <person name="Iwabuchi A."/>
            <person name="Kamiya K."/>
            <person name="Karasawa W."/>
            <person name="Kurita K."/>
            <person name="Katagiri S."/>
            <person name="Kikuta A."/>
            <person name="Kobayashi H."/>
            <person name="Kobayashi N."/>
            <person name="Machita K."/>
            <person name="Maehara T."/>
            <person name="Masukawa M."/>
            <person name="Mizubayashi T."/>
            <person name="Mukai Y."/>
            <person name="Nagasaki H."/>
            <person name="Nagata Y."/>
            <person name="Naito S."/>
            <person name="Nakashima M."/>
            <person name="Nakama Y."/>
            <person name="Nakamichi Y."/>
            <person name="Nakamura M."/>
            <person name="Meguro A."/>
            <person name="Negishi M."/>
            <person name="Ohta I."/>
            <person name="Ohta T."/>
            <person name="Okamoto M."/>
            <person name="Ono N."/>
            <person name="Saji S."/>
            <person name="Sakaguchi M."/>
            <person name="Sakai K."/>
            <person name="Shibata M."/>
            <person name="Shimokawa T."/>
            <person name="Song J."/>
            <person name="Takazaki Y."/>
            <person name="Terasawa K."/>
            <person name="Tsugane M."/>
            <person name="Tsuji K."/>
            <person name="Ueda S."/>
            <person name="Waki K."/>
            <person name="Yamagata H."/>
            <person name="Yamamoto M."/>
            <person name="Yamamoto S."/>
            <person name="Yamane H."/>
            <person name="Yoshiki S."/>
            <person name="Yoshihara R."/>
            <person name="Yukawa K."/>
            <person name="Zhong H."/>
            <person name="Yano M."/>
            <person name="Yuan Q."/>
            <person name="Ouyang S."/>
            <person name="Liu J."/>
            <person name="Jones K.M."/>
            <person name="Gansberger K."/>
            <person name="Moffat K."/>
            <person name="Hill J."/>
            <person name="Bera J."/>
            <person name="Fadrosh D."/>
            <person name="Jin S."/>
            <person name="Johri S."/>
            <person name="Kim M."/>
            <person name="Overton L."/>
            <person name="Reardon M."/>
            <person name="Tsitrin T."/>
            <person name="Vuong H."/>
            <person name="Weaver B."/>
            <person name="Ciecko A."/>
            <person name="Tallon L."/>
            <person name="Jackson J."/>
            <person name="Pai G."/>
            <person name="Aken S.V."/>
            <person name="Utterback T."/>
            <person name="Reidmuller S."/>
            <person name="Feldblyum T."/>
            <person name="Hsiao J."/>
            <person name="Zismann V."/>
            <person name="Iobst S."/>
            <person name="de Vazeille A.R."/>
            <person name="Buell C.R."/>
            <person name="Ying K."/>
            <person name="Li Y."/>
            <person name="Lu T."/>
            <person name="Huang Y."/>
            <person name="Zhao Q."/>
            <person name="Feng Q."/>
            <person name="Zhang L."/>
            <person name="Zhu J."/>
            <person name="Weng Q."/>
            <person name="Mu J."/>
            <person name="Lu Y."/>
            <person name="Fan D."/>
            <person name="Liu Y."/>
            <person name="Guan J."/>
            <person name="Zhang Y."/>
            <person name="Yu S."/>
            <person name="Liu X."/>
            <person name="Zhang Y."/>
            <person name="Hong G."/>
            <person name="Han B."/>
            <person name="Choisne N."/>
            <person name="Demange N."/>
            <person name="Orjeda G."/>
            <person name="Samain S."/>
            <person name="Cattolico L."/>
            <person name="Pelletier E."/>
            <person name="Couloux A."/>
            <person name="Segurens B."/>
            <person name="Wincker P."/>
            <person name="D'Hont A."/>
            <person name="Scarpelli C."/>
            <person name="Weissenbach J."/>
            <person name="Salanoubat M."/>
            <person name="Quetier F."/>
            <person name="Yu Y."/>
            <person name="Kim H.R."/>
            <person name="Rambo T."/>
            <person name="Currie J."/>
            <person name="Collura K."/>
            <person name="Luo M."/>
            <person name="Yang T."/>
            <person name="Ammiraju J.S.S."/>
            <person name="Engler F."/>
            <person name="Soderlund C."/>
            <person name="Wing R.A."/>
            <person name="Palmer L.E."/>
            <person name="de la Bastide M."/>
            <person name="Spiegel L."/>
            <person name="Nascimento L."/>
            <person name="Zutavern T."/>
            <person name="O'Shaughnessy A."/>
            <person name="Dike S."/>
            <person name="Dedhia N."/>
            <person name="Preston R."/>
            <person name="Balija V."/>
            <person name="McCombie W.R."/>
            <person name="Chow T."/>
            <person name="Chen H."/>
            <person name="Chung M."/>
            <person name="Chen C."/>
            <person name="Shaw J."/>
            <person name="Wu H."/>
            <person name="Hsiao K."/>
            <person name="Chao Y."/>
            <person name="Chu M."/>
            <person name="Cheng C."/>
            <person name="Hour A."/>
            <person name="Lee P."/>
            <person name="Lin S."/>
            <person name="Lin Y."/>
            <person name="Liou J."/>
            <person name="Liu S."/>
            <person name="Hsing Y."/>
            <person name="Raghuvanshi S."/>
            <person name="Mohanty A."/>
            <person name="Bharti A.K."/>
            <person name="Gaur A."/>
            <person name="Gupta V."/>
            <person name="Kumar D."/>
            <person name="Ravi V."/>
            <person name="Vij S."/>
            <person name="Kapur A."/>
            <person name="Khurana P."/>
            <person name="Khurana P."/>
            <person name="Khurana J.P."/>
            <person name="Tyagi A.K."/>
            <person name="Gaikwad K."/>
            <person name="Singh A."/>
            <person name="Dalal V."/>
            <person name="Srivastava S."/>
            <person name="Dixit A."/>
            <person name="Pal A.K."/>
            <person name="Ghazi I.A."/>
            <person name="Yadav M."/>
            <person name="Pandit A."/>
            <person name="Bhargava A."/>
            <person name="Sureshbabu K."/>
            <person name="Batra K."/>
            <person name="Sharma T.R."/>
            <person name="Mohapatra T."/>
            <person name="Singh N.K."/>
            <person name="Messing J."/>
            <person name="Nelson A.B."/>
            <person name="Fuks G."/>
            <person name="Kavchok S."/>
            <person name="Keizer G."/>
            <person name="Linton E."/>
            <person name="Llaca V."/>
            <person name="Song R."/>
            <person name="Tanyolac B."/>
            <person name="Young S."/>
            <person name="Ho-Il K."/>
            <person name="Hahn J.H."/>
            <person name="Sangsakoo G."/>
            <person name="Vanavichit A."/>
            <person name="de Mattos Luiz.A.T."/>
            <person name="Zimmer P.D."/>
            <person name="Malone G."/>
            <person name="Dellagostin O."/>
            <person name="de Oliveira A.C."/>
            <person name="Bevan M."/>
            <person name="Bancroft I."/>
            <person name="Minx P."/>
            <person name="Cordum H."/>
            <person name="Wilson R."/>
            <person name="Cheng Z."/>
            <person name="Jin W."/>
            <person name="Jiang J."/>
            <person name="Leong S.A."/>
            <person name="Iwama H."/>
            <person name="Gojobori T."/>
            <person name="Itoh T."/>
            <person name="Niimura Y."/>
            <person name="Fujii Y."/>
            <person name="Habara T."/>
            <person name="Sakai H."/>
            <person name="Sato Y."/>
            <person name="Wilson G."/>
            <person name="Kumar K."/>
            <person name="McCouch S."/>
            <person name="Juretic N."/>
            <person name="Hoen D."/>
            <person name="Wright S."/>
            <person name="Bruskiewich R."/>
            <person name="Bureau T."/>
            <person name="Miyao A."/>
            <person name="Hirochika H."/>
            <person name="Nishikawa T."/>
            <person name="Kadowaki K."/>
            <person name="Sugiura M."/>
            <person name="Burr B."/>
            <person name="Sasaki T."/>
        </authorList>
    </citation>
    <scope>NUCLEOTIDE SEQUENCE [LARGE SCALE GENOMIC DNA]</scope>
    <source>
        <strain evidence="3">cv. Nipponbare</strain>
    </source>
</reference>
<feature type="compositionally biased region" description="Low complexity" evidence="1">
    <location>
        <begin position="28"/>
        <end position="37"/>
    </location>
</feature>
<evidence type="ECO:0000313" key="3">
    <source>
        <dbReference type="Proteomes" id="UP000000763"/>
    </source>
</evidence>
<evidence type="ECO:0000256" key="1">
    <source>
        <dbReference type="SAM" id="MobiDB-lite"/>
    </source>
</evidence>
<dbReference type="EMBL" id="AP005646">
    <property type="protein sequence ID" value="BAD62025.1"/>
    <property type="molecule type" value="Genomic_DNA"/>
</dbReference>
<feature type="region of interest" description="Disordered" evidence="1">
    <location>
        <begin position="28"/>
        <end position="56"/>
    </location>
</feature>
<proteinExistence type="predicted"/>
<sequence>MQTSSELHGGHKYIHNNNKWCLPAMAATASSGRRATAPPTPATNPKGVDSDGHRGGYGAGVAWTEEVAALMWTRAGGGRPPLMSRR</sequence>
<dbReference type="Proteomes" id="UP000000763">
    <property type="component" value="Chromosome 6"/>
</dbReference>
<dbReference type="AlphaFoldDB" id="Q5Z5M9"/>
<evidence type="ECO:0000313" key="2">
    <source>
        <dbReference type="EMBL" id="BAD62025.1"/>
    </source>
</evidence>
<gene>
    <name evidence="2" type="primary">B1077E08.3</name>
</gene>
<protein>
    <submittedName>
        <fullName evidence="2">Uncharacterized protein</fullName>
    </submittedName>
</protein>
<reference evidence="3" key="2">
    <citation type="journal article" date="2008" name="Nucleic Acids Res.">
        <title>The rice annotation project database (RAP-DB): 2008 update.</title>
        <authorList>
            <consortium name="The rice annotation project (RAP)"/>
        </authorList>
    </citation>
    <scope>GENOME REANNOTATION</scope>
    <source>
        <strain evidence="3">cv. Nipponbare</strain>
    </source>
</reference>